<evidence type="ECO:0000313" key="1">
    <source>
        <dbReference type="EMBL" id="XBO36982.1"/>
    </source>
</evidence>
<organism evidence="1">
    <name type="scientific">Alsobacter sp. KACC 23698</name>
    <dbReference type="NCBI Taxonomy" id="3149229"/>
    <lineage>
        <taxon>Bacteria</taxon>
        <taxon>Pseudomonadati</taxon>
        <taxon>Pseudomonadota</taxon>
        <taxon>Alphaproteobacteria</taxon>
        <taxon>Hyphomicrobiales</taxon>
        <taxon>Alsobacteraceae</taxon>
        <taxon>Alsobacter</taxon>
    </lineage>
</organism>
<reference evidence="1" key="1">
    <citation type="submission" date="2024-05" db="EMBL/GenBank/DDBJ databases">
        <authorList>
            <person name="Kim S."/>
            <person name="Heo J."/>
            <person name="Choi H."/>
            <person name="Choi Y."/>
            <person name="Kwon S.-W."/>
            <person name="Kim Y."/>
        </authorList>
    </citation>
    <scope>NUCLEOTIDE SEQUENCE</scope>
    <source>
        <strain evidence="1">KACC 23698</strain>
    </source>
</reference>
<proteinExistence type="predicted"/>
<gene>
    <name evidence="1" type="ORF">ABEG18_14680</name>
</gene>
<sequence length="180" mass="21105">MAEDGKPKKRDEAARAWLHYGDAYFYDAALLHREEKPDRGFFNAPVAYLYFHAIELYLKSFLRHHGVSEEKLGSQKFGHQLAKLLKHCRKRGLPRIKRLEDICERAVLYDQPIRARYITTGWAVSPKLTAQHEACWKLRTLVARELEPVVTINELPKMPVVHPEVLSFKQALRRMERIEE</sequence>
<evidence type="ECO:0008006" key="2">
    <source>
        <dbReference type="Google" id="ProtNLM"/>
    </source>
</evidence>
<dbReference type="EMBL" id="CP157484">
    <property type="protein sequence ID" value="XBO36982.1"/>
    <property type="molecule type" value="Genomic_DNA"/>
</dbReference>
<dbReference type="AlphaFoldDB" id="A0AAU7J9E1"/>
<protein>
    <recommendedName>
        <fullName evidence="2">HEPN domain-containing protein</fullName>
    </recommendedName>
</protein>
<name>A0AAU7J9E1_9HYPH</name>
<dbReference type="RefSeq" id="WP_406853804.1">
    <property type="nucleotide sequence ID" value="NZ_CP157484.1"/>
</dbReference>
<accession>A0AAU7J9E1</accession>
<dbReference type="Gene3D" id="1.20.120.330">
    <property type="entry name" value="Nucleotidyltransferases domain 2"/>
    <property type="match status" value="1"/>
</dbReference>